<name>A0A9W4T6C1_9GLOM</name>
<keyword evidence="3" id="KW-1185">Reference proteome</keyword>
<reference evidence="2" key="1">
    <citation type="submission" date="2022-08" db="EMBL/GenBank/DDBJ databases">
        <authorList>
            <person name="Kallberg Y."/>
            <person name="Tangrot J."/>
            <person name="Rosling A."/>
        </authorList>
    </citation>
    <scope>NUCLEOTIDE SEQUENCE</scope>
    <source>
        <strain evidence="2">Wild A</strain>
    </source>
</reference>
<evidence type="ECO:0000256" key="1">
    <source>
        <dbReference type="SAM" id="MobiDB-lite"/>
    </source>
</evidence>
<protein>
    <submittedName>
        <fullName evidence="2">2228_t:CDS:1</fullName>
    </submittedName>
</protein>
<feature type="region of interest" description="Disordered" evidence="1">
    <location>
        <begin position="1"/>
        <end position="66"/>
    </location>
</feature>
<feature type="compositionally biased region" description="Polar residues" evidence="1">
    <location>
        <begin position="57"/>
        <end position="66"/>
    </location>
</feature>
<dbReference type="EMBL" id="CAMKVN010009597">
    <property type="protein sequence ID" value="CAI2193450.1"/>
    <property type="molecule type" value="Genomic_DNA"/>
</dbReference>
<accession>A0A9W4T6C1</accession>
<dbReference type="OrthoDB" id="2410411at2759"/>
<sequence>MSSGDNKAHISAKGSSALAGIGTNPTGDEPNKHIAHVDKGSSALDGVGAIPIDTQKQEQLSQPQPKNATEYVTGALSNAYTTVKDTIGNLGTNQTTTDKTKSDK</sequence>
<evidence type="ECO:0000313" key="3">
    <source>
        <dbReference type="Proteomes" id="UP001153678"/>
    </source>
</evidence>
<dbReference type="Proteomes" id="UP001153678">
    <property type="component" value="Unassembled WGS sequence"/>
</dbReference>
<feature type="compositionally biased region" description="Basic and acidic residues" evidence="1">
    <location>
        <begin position="29"/>
        <end position="39"/>
    </location>
</feature>
<evidence type="ECO:0000313" key="2">
    <source>
        <dbReference type="EMBL" id="CAI2193450.1"/>
    </source>
</evidence>
<organism evidence="2 3">
    <name type="scientific">Funneliformis geosporum</name>
    <dbReference type="NCBI Taxonomy" id="1117311"/>
    <lineage>
        <taxon>Eukaryota</taxon>
        <taxon>Fungi</taxon>
        <taxon>Fungi incertae sedis</taxon>
        <taxon>Mucoromycota</taxon>
        <taxon>Glomeromycotina</taxon>
        <taxon>Glomeromycetes</taxon>
        <taxon>Glomerales</taxon>
        <taxon>Glomeraceae</taxon>
        <taxon>Funneliformis</taxon>
    </lineage>
</organism>
<gene>
    <name evidence="2" type="ORF">FWILDA_LOCUS16082</name>
</gene>
<proteinExistence type="predicted"/>
<comment type="caution">
    <text evidence="2">The sequence shown here is derived from an EMBL/GenBank/DDBJ whole genome shotgun (WGS) entry which is preliminary data.</text>
</comment>
<dbReference type="AlphaFoldDB" id="A0A9W4T6C1"/>